<feature type="transmembrane region" description="Helical" evidence="1">
    <location>
        <begin position="20"/>
        <end position="38"/>
    </location>
</feature>
<dbReference type="EMBL" id="AP024702">
    <property type="protein sequence ID" value="BCX47583.1"/>
    <property type="molecule type" value="Genomic_DNA"/>
</dbReference>
<reference evidence="2 3" key="1">
    <citation type="submission" date="2021-06" db="EMBL/GenBank/DDBJ databases">
        <title>Complete genome of Haloferula helveola possessing various polysaccharide degrading enzymes.</title>
        <authorList>
            <person name="Takami H."/>
            <person name="Huang C."/>
            <person name="Hamasaki K."/>
        </authorList>
    </citation>
    <scope>NUCLEOTIDE SEQUENCE [LARGE SCALE GENOMIC DNA]</scope>
    <source>
        <strain evidence="2 3">CN-1</strain>
    </source>
</reference>
<evidence type="ECO:0000313" key="3">
    <source>
        <dbReference type="Proteomes" id="UP001374893"/>
    </source>
</evidence>
<sequence>MTEVPTGAPRARFPSSAREWAGMTGLIGGLVSYGAVYLDAESHDVWPWVAESLVTLDTGGIDGGRAIATFLTVSAVVTSAPFLFPFLGSSKLLRIFLRCIAGMAAATMVWFAHEDGDVIRFLYPLAAAPTLTFLGLCLIPGRMPPEETQAP</sequence>
<keyword evidence="3" id="KW-1185">Reference proteome</keyword>
<keyword evidence="1" id="KW-1133">Transmembrane helix</keyword>
<name>A0ABN6H1Y7_9BACT</name>
<organism evidence="2 3">
    <name type="scientific">Haloferula helveola</name>
    <dbReference type="NCBI Taxonomy" id="490095"/>
    <lineage>
        <taxon>Bacteria</taxon>
        <taxon>Pseudomonadati</taxon>
        <taxon>Verrucomicrobiota</taxon>
        <taxon>Verrucomicrobiia</taxon>
        <taxon>Verrucomicrobiales</taxon>
        <taxon>Verrucomicrobiaceae</taxon>
        <taxon>Haloferula</taxon>
    </lineage>
</organism>
<feature type="transmembrane region" description="Helical" evidence="1">
    <location>
        <begin position="66"/>
        <end position="88"/>
    </location>
</feature>
<evidence type="ECO:0000313" key="2">
    <source>
        <dbReference type="EMBL" id="BCX47583.1"/>
    </source>
</evidence>
<accession>A0ABN6H1Y7</accession>
<feature type="transmembrane region" description="Helical" evidence="1">
    <location>
        <begin position="118"/>
        <end position="139"/>
    </location>
</feature>
<proteinExistence type="predicted"/>
<dbReference type="Proteomes" id="UP001374893">
    <property type="component" value="Chromosome"/>
</dbReference>
<evidence type="ECO:0000256" key="1">
    <source>
        <dbReference type="SAM" id="Phobius"/>
    </source>
</evidence>
<evidence type="ECO:0008006" key="4">
    <source>
        <dbReference type="Google" id="ProtNLM"/>
    </source>
</evidence>
<keyword evidence="1" id="KW-0472">Membrane</keyword>
<gene>
    <name evidence="2" type="ORF">HAHE_14910</name>
</gene>
<keyword evidence="1" id="KW-0812">Transmembrane</keyword>
<feature type="transmembrane region" description="Helical" evidence="1">
    <location>
        <begin position="95"/>
        <end position="112"/>
    </location>
</feature>
<protein>
    <recommendedName>
        <fullName evidence="4">TIGR04206 family protein</fullName>
    </recommendedName>
</protein>